<dbReference type="Proteomes" id="UP001595767">
    <property type="component" value="Unassembled WGS sequence"/>
</dbReference>
<name>A0ABV8LA19_9NOCA</name>
<reference evidence="2" key="1">
    <citation type="journal article" date="2019" name="Int. J. Syst. Evol. Microbiol.">
        <title>The Global Catalogue of Microorganisms (GCM) 10K type strain sequencing project: providing services to taxonomists for standard genome sequencing and annotation.</title>
        <authorList>
            <consortium name="The Broad Institute Genomics Platform"/>
            <consortium name="The Broad Institute Genome Sequencing Center for Infectious Disease"/>
            <person name="Wu L."/>
            <person name="Ma J."/>
        </authorList>
    </citation>
    <scope>NUCLEOTIDE SEQUENCE [LARGE SCALE GENOMIC DNA]</scope>
    <source>
        <strain evidence="2">CGMCC 4.7204</strain>
    </source>
</reference>
<comment type="caution">
    <text evidence="1">The sequence shown here is derived from an EMBL/GenBank/DDBJ whole genome shotgun (WGS) entry which is preliminary data.</text>
</comment>
<gene>
    <name evidence="1" type="ORF">ACFOW8_19675</name>
</gene>
<evidence type="ECO:0000313" key="2">
    <source>
        <dbReference type="Proteomes" id="UP001595767"/>
    </source>
</evidence>
<proteinExistence type="predicted"/>
<dbReference type="EMBL" id="JBHSBA010000011">
    <property type="protein sequence ID" value="MFC4127154.1"/>
    <property type="molecule type" value="Genomic_DNA"/>
</dbReference>
<accession>A0ABV8LA19</accession>
<organism evidence="1 2">
    <name type="scientific">Nocardia rhizosphaerae</name>
    <dbReference type="NCBI Taxonomy" id="1691571"/>
    <lineage>
        <taxon>Bacteria</taxon>
        <taxon>Bacillati</taxon>
        <taxon>Actinomycetota</taxon>
        <taxon>Actinomycetes</taxon>
        <taxon>Mycobacteriales</taxon>
        <taxon>Nocardiaceae</taxon>
        <taxon>Nocardia</taxon>
    </lineage>
</organism>
<evidence type="ECO:0000313" key="1">
    <source>
        <dbReference type="EMBL" id="MFC4127154.1"/>
    </source>
</evidence>
<keyword evidence="2" id="KW-1185">Reference proteome</keyword>
<sequence length="418" mass="44606">MTTLRHTMAEIAKLARVLDVDPAELDFLTAQPASAIKAFRDQVSDEMSARDVLRMQRLAAAVKLVPKPIAALVAEKALGPALTAAVAGAVDPVRAVAIAESLSPKFLADATVLLDPKRAAEVIARVPDTMAAEVARELIERGDYLTMGRLAGAMPESVLWAALPQAADSDILQVGLHLEDSSQAERLLGMVTDRVPGMVAAMYAEQKWADAISLLDIIGPAERARMADIVAQQEDEILDGLLTAVAALDAWDALLPVAADMAITGLQRLAQRPVMHDPDTLARVSDISLTQGLWLDLLPLVPHLDQAQQHSIATRVLAEDDDALRALILQGTSHAPTVLPLAVSIPGPSRTRVLTLLENLPELDSLVDLLDAEHTAAWNTVTALDAELPDRCRKLLVVRASTCGLADIAETLAPQPAR</sequence>
<dbReference type="RefSeq" id="WP_378552357.1">
    <property type="nucleotide sequence ID" value="NZ_JBHSBA010000011.1"/>
</dbReference>
<protein>
    <recommendedName>
        <fullName evidence="3">DUF2336 domain-containing protein</fullName>
    </recommendedName>
</protein>
<evidence type="ECO:0008006" key="3">
    <source>
        <dbReference type="Google" id="ProtNLM"/>
    </source>
</evidence>